<evidence type="ECO:0000256" key="12">
    <source>
        <dbReference type="ARBA" id="ARBA00023008"/>
    </source>
</evidence>
<dbReference type="EMBL" id="BATB01000007">
    <property type="protein sequence ID" value="GAD54828.1"/>
    <property type="molecule type" value="Genomic_DNA"/>
</dbReference>
<reference evidence="18" key="1">
    <citation type="journal article" date="2013" name="Genome Announc.">
        <title>Draft Genome Sequence of Loktanella cinnabarina LL-001T, Isolated from Deep-Sea Floor Sediment.</title>
        <authorList>
            <person name="Nishi S."/>
            <person name="Tsubouchi T."/>
            <person name="Takaki Y."/>
            <person name="Koyanagi R."/>
            <person name="Satoh N."/>
            <person name="Maruyama T."/>
            <person name="Hatada Y."/>
        </authorList>
    </citation>
    <scope>NUCLEOTIDE SEQUENCE [LARGE SCALE GENOMIC DNA]</scope>
    <source>
        <strain evidence="18">LL-001</strain>
    </source>
</reference>
<dbReference type="PANTHER" id="PTHR10422">
    <property type="entry name" value="CYTOCHROME C OXIDASE SUBUNIT 1"/>
    <property type="match status" value="1"/>
</dbReference>
<evidence type="ECO:0000313" key="18">
    <source>
        <dbReference type="EMBL" id="GAD54828.1"/>
    </source>
</evidence>
<evidence type="ECO:0000256" key="15">
    <source>
        <dbReference type="SAM" id="MobiDB-lite"/>
    </source>
</evidence>
<evidence type="ECO:0000256" key="8">
    <source>
        <dbReference type="ARBA" id="ARBA00022723"/>
    </source>
</evidence>
<feature type="transmembrane region" description="Helical" evidence="16">
    <location>
        <begin position="511"/>
        <end position="538"/>
    </location>
</feature>
<sequence>MTLAGLLDAALGRLDWNALPFWEMVTHPSASSIINGLIASGAAGIMVLGALVTIWALTRHRLWGTLWRDWLTSLDHKKIGIMYVVLAFVMLARALAEASVMRTQQAVGLGGGFLSPEHFGQLFSTHGTIMIFFMAMPFLTGVINFVMPLQIGARDVAFPLLNSVSLALTAAGAALVMASLLFTPFSIGGWSGYPPFTETGFSPDVGPDYWIWAVTLSSLGTTLAGMNFAVTIYKKRAPGMTMFRMPLFCWTALCVSILMIFAMPPLTLATSMLALDRYLGFHFFTNTGGGDPMLYANMFWLFGHPEVYILILPAFGVYSEVISTLSGKKLYGYTSLALATICIAVLSFTVWVHHFFTMGQSASLNAVFGIATMLIGIPTGVKVYDWMLTLYRGRVRLGVPMIYAAGFLMLFVIGGATGIVLANPSLDYVTHNTLFLVAHFHNMLIPGLLFGMLAAYAFWFPKAFGFRLEEKWGRRAAVSWIAGFILAFFPLYGLGLLGMPRRTVAFLEPAYLPFTLIALVGAGLVLFAFGCLVAQLVVSIRERDMRRVPVGDPWDGRSLEWSIPAPAPEWNFAVLPKVETRDPFTEAKEQGRAYRSPEGYEDIEMPRHSAVGPIVGIAGFACAFGLVWYMWWLAISGALLSLGAMLARGFARDTVRIIAAAEVREAHESWLAMVRATPRIPRHEENTPANLGHAIPASQEEQS</sequence>
<accession>U3AJ80</accession>
<dbReference type="PANTHER" id="PTHR10422:SF35">
    <property type="entry name" value="CYTOCHROME BO(3) UBIQUINOL OXIDASE SUBUNIT 1"/>
    <property type="match status" value="1"/>
</dbReference>
<dbReference type="InterPro" id="IPR036927">
    <property type="entry name" value="Cyt_c_oxase-like_su1_sf"/>
</dbReference>
<organism evidence="18 19">
    <name type="scientific">Limimaricola cinnabarinus LL-001</name>
    <dbReference type="NCBI Taxonomy" id="1337093"/>
    <lineage>
        <taxon>Bacteria</taxon>
        <taxon>Pseudomonadati</taxon>
        <taxon>Pseudomonadota</taxon>
        <taxon>Alphaproteobacteria</taxon>
        <taxon>Rhodobacterales</taxon>
        <taxon>Paracoccaceae</taxon>
        <taxon>Limimaricola</taxon>
    </lineage>
</organism>
<dbReference type="RefSeq" id="WP_021692936.1">
    <property type="nucleotide sequence ID" value="NZ_BATB01000007.1"/>
</dbReference>
<dbReference type="PROSITE" id="PS50855">
    <property type="entry name" value="COX1"/>
    <property type="match status" value="1"/>
</dbReference>
<feature type="transmembrane region" description="Helical" evidence="16">
    <location>
        <begin position="480"/>
        <end position="499"/>
    </location>
</feature>
<dbReference type="PRINTS" id="PR01165">
    <property type="entry name" value="CYCOXIDASEI"/>
</dbReference>
<feature type="transmembrane region" description="Helical" evidence="16">
    <location>
        <begin position="330"/>
        <end position="356"/>
    </location>
</feature>
<keyword evidence="5 14" id="KW-0349">Heme</keyword>
<keyword evidence="13 16" id="KW-0472">Membrane</keyword>
<comment type="subcellular location">
    <subcellularLocation>
        <location evidence="1">Cell membrane</location>
        <topology evidence="1">Multi-pass membrane protein</topology>
    </subcellularLocation>
</comment>
<feature type="transmembrane region" description="Helical" evidence="16">
    <location>
        <begin position="166"/>
        <end position="189"/>
    </location>
</feature>
<evidence type="ECO:0000256" key="2">
    <source>
        <dbReference type="ARBA" id="ARBA00009578"/>
    </source>
</evidence>
<evidence type="ECO:0000256" key="14">
    <source>
        <dbReference type="RuleBase" id="RU000370"/>
    </source>
</evidence>
<keyword evidence="11" id="KW-0408">Iron</keyword>
<evidence type="ECO:0000256" key="4">
    <source>
        <dbReference type="ARBA" id="ARBA00022475"/>
    </source>
</evidence>
<dbReference type="PROSITE" id="PS00077">
    <property type="entry name" value="COX1_CUB"/>
    <property type="match status" value="1"/>
</dbReference>
<keyword evidence="6 14" id="KW-0679">Respiratory chain</keyword>
<feature type="transmembrane region" description="Helical" evidence="16">
    <location>
        <begin position="209"/>
        <end position="233"/>
    </location>
</feature>
<evidence type="ECO:0000256" key="13">
    <source>
        <dbReference type="ARBA" id="ARBA00023136"/>
    </source>
</evidence>
<evidence type="ECO:0000256" key="6">
    <source>
        <dbReference type="ARBA" id="ARBA00022660"/>
    </source>
</evidence>
<feature type="region of interest" description="Disordered" evidence="15">
    <location>
        <begin position="683"/>
        <end position="703"/>
    </location>
</feature>
<dbReference type="GO" id="GO:0004129">
    <property type="term" value="F:cytochrome-c oxidase activity"/>
    <property type="evidence" value="ECO:0007669"/>
    <property type="project" value="InterPro"/>
</dbReference>
<feature type="transmembrane region" description="Helical" evidence="16">
    <location>
        <begin position="123"/>
        <end position="146"/>
    </location>
</feature>
<evidence type="ECO:0000256" key="16">
    <source>
        <dbReference type="SAM" id="Phobius"/>
    </source>
</evidence>
<dbReference type="InterPro" id="IPR023616">
    <property type="entry name" value="Cyt_c_oxase-like_su1_dom"/>
</dbReference>
<dbReference type="Proteomes" id="UP000016566">
    <property type="component" value="Unassembled WGS sequence"/>
</dbReference>
<dbReference type="eggNOG" id="COG0843">
    <property type="taxonomic scope" value="Bacteria"/>
</dbReference>
<dbReference type="AlphaFoldDB" id="U3AJ80"/>
<gene>
    <name evidence="18" type="ORF">MBELCI_0880</name>
</gene>
<dbReference type="GO" id="GO:0009486">
    <property type="term" value="F:cytochrome bo3 ubiquinol oxidase activity"/>
    <property type="evidence" value="ECO:0007669"/>
    <property type="project" value="TreeGrafter"/>
</dbReference>
<feature type="transmembrane region" description="Helical" evidence="16">
    <location>
        <begin position="79"/>
        <end position="96"/>
    </location>
</feature>
<dbReference type="InterPro" id="IPR000883">
    <property type="entry name" value="Cyt_C_Oxase_1"/>
</dbReference>
<evidence type="ECO:0000256" key="7">
    <source>
        <dbReference type="ARBA" id="ARBA00022692"/>
    </source>
</evidence>
<dbReference type="GO" id="GO:0022904">
    <property type="term" value="P:respiratory electron transport chain"/>
    <property type="evidence" value="ECO:0007669"/>
    <property type="project" value="TreeGrafter"/>
</dbReference>
<dbReference type="GO" id="GO:0046872">
    <property type="term" value="F:metal ion binding"/>
    <property type="evidence" value="ECO:0007669"/>
    <property type="project" value="UniProtKB-KW"/>
</dbReference>
<dbReference type="Gene3D" id="1.20.210.10">
    <property type="entry name" value="Cytochrome c oxidase-like, subunit I domain"/>
    <property type="match status" value="1"/>
</dbReference>
<proteinExistence type="inferred from homology"/>
<keyword evidence="12" id="KW-0186">Copper</keyword>
<feature type="transmembrane region" description="Helical" evidence="16">
    <location>
        <begin position="610"/>
        <end position="628"/>
    </location>
</feature>
<evidence type="ECO:0000256" key="5">
    <source>
        <dbReference type="ARBA" id="ARBA00022617"/>
    </source>
</evidence>
<dbReference type="GO" id="GO:0015990">
    <property type="term" value="P:electron transport coupled proton transport"/>
    <property type="evidence" value="ECO:0007669"/>
    <property type="project" value="TreeGrafter"/>
</dbReference>
<evidence type="ECO:0000256" key="11">
    <source>
        <dbReference type="ARBA" id="ARBA00023004"/>
    </source>
</evidence>
<dbReference type="InterPro" id="IPR023615">
    <property type="entry name" value="Cyt_c_Oxase_su1_BS"/>
</dbReference>
<keyword evidence="9 14" id="KW-0249">Electron transport</keyword>
<feature type="transmembrane region" description="Helical" evidence="16">
    <location>
        <begin position="294"/>
        <end position="318"/>
    </location>
</feature>
<evidence type="ECO:0000259" key="17">
    <source>
        <dbReference type="PROSITE" id="PS50855"/>
    </source>
</evidence>
<feature type="transmembrane region" description="Helical" evidence="16">
    <location>
        <begin position="33"/>
        <end position="58"/>
    </location>
</feature>
<dbReference type="GO" id="GO:0020037">
    <property type="term" value="F:heme binding"/>
    <property type="evidence" value="ECO:0007669"/>
    <property type="project" value="InterPro"/>
</dbReference>
<feature type="domain" description="Cytochrome oxidase subunit I profile" evidence="17">
    <location>
        <begin position="61"/>
        <end position="579"/>
    </location>
</feature>
<keyword evidence="4" id="KW-1003">Cell membrane</keyword>
<evidence type="ECO:0000256" key="9">
    <source>
        <dbReference type="ARBA" id="ARBA00022982"/>
    </source>
</evidence>
<evidence type="ECO:0000313" key="19">
    <source>
        <dbReference type="Proteomes" id="UP000016566"/>
    </source>
</evidence>
<name>U3AJ80_9RHOB</name>
<keyword evidence="7 14" id="KW-0812">Transmembrane</keyword>
<comment type="caution">
    <text evidence="18">The sequence shown here is derived from an EMBL/GenBank/DDBJ whole genome shotgun (WGS) entry which is preliminary data.</text>
</comment>
<keyword evidence="3 14" id="KW-0813">Transport</keyword>
<dbReference type="Pfam" id="PF00115">
    <property type="entry name" value="COX1"/>
    <property type="match status" value="1"/>
</dbReference>
<keyword evidence="8" id="KW-0479">Metal-binding</keyword>
<dbReference type="STRING" id="1337093.MBELCI_0880"/>
<dbReference type="OrthoDB" id="9803294at2"/>
<comment type="similarity">
    <text evidence="2 14">Belongs to the heme-copper respiratory oxidase family.</text>
</comment>
<evidence type="ECO:0000256" key="10">
    <source>
        <dbReference type="ARBA" id="ARBA00022989"/>
    </source>
</evidence>
<feature type="transmembrane region" description="Helical" evidence="16">
    <location>
        <begin position="362"/>
        <end position="381"/>
    </location>
</feature>
<keyword evidence="19" id="KW-1185">Reference proteome</keyword>
<dbReference type="GO" id="GO:0005886">
    <property type="term" value="C:plasma membrane"/>
    <property type="evidence" value="ECO:0007669"/>
    <property type="project" value="UniProtKB-SubCell"/>
</dbReference>
<dbReference type="SUPFAM" id="SSF81442">
    <property type="entry name" value="Cytochrome c oxidase subunit I-like"/>
    <property type="match status" value="1"/>
</dbReference>
<protein>
    <submittedName>
        <fullName evidence="18">Cytochrome O ubiquinol oxidase subunit I</fullName>
    </submittedName>
</protein>
<keyword evidence="10 16" id="KW-1133">Transmembrane helix</keyword>
<dbReference type="GO" id="GO:0009060">
    <property type="term" value="P:aerobic respiration"/>
    <property type="evidence" value="ECO:0007669"/>
    <property type="project" value="InterPro"/>
</dbReference>
<evidence type="ECO:0000256" key="1">
    <source>
        <dbReference type="ARBA" id="ARBA00004651"/>
    </source>
</evidence>
<feature type="transmembrane region" description="Helical" evidence="16">
    <location>
        <begin position="402"/>
        <end position="422"/>
    </location>
</feature>
<evidence type="ECO:0000256" key="3">
    <source>
        <dbReference type="ARBA" id="ARBA00022448"/>
    </source>
</evidence>
<feature type="transmembrane region" description="Helical" evidence="16">
    <location>
        <begin position="245"/>
        <end position="274"/>
    </location>
</feature>
<feature type="transmembrane region" description="Helical" evidence="16">
    <location>
        <begin position="434"/>
        <end position="459"/>
    </location>
</feature>